<evidence type="ECO:0000256" key="9">
    <source>
        <dbReference type="ARBA" id="ARBA00023244"/>
    </source>
</evidence>
<proteinExistence type="predicted"/>
<name>A0A1B9R0I2_9VIBR</name>
<evidence type="ECO:0000256" key="4">
    <source>
        <dbReference type="ARBA" id="ARBA00022475"/>
    </source>
</evidence>
<evidence type="ECO:0000256" key="7">
    <source>
        <dbReference type="ARBA" id="ARBA00022989"/>
    </source>
</evidence>
<sequence>MFRSIFLFVTLGIGLFIGTQYSGQQGYVLISIADKTIEMSVTTLVIFVIATLAALFFLEFLIKKALRASSTTWNWFSVRKLKRSRRLTNEGIIKLLEGDWKGAEKKVTRWANHHDMPLLCYLVASEAAQGLGDKTKRDHYLALASEQENAHLAVELTKAKQQVRESEYELAFDTLSNLKADYPNNTIILNLLKTVYLELNLWQLLLELIPKLSKNKLLDAEEQKQIEQKAQCGLLSEIAAQKGSEGLIYHWDKLPKKVKADTHLIGCLIKQLIVRKADNQAYTILKEALKKQPTPDLYALLPDINLSDSHPPIQLLLGTIKKDSSNASAHSALAQFYLREGNWREAQTHLEAALSIRSNISDYAYLADALEKQDMSKAAHEVSKKALMLVNNS</sequence>
<organism evidence="13 14">
    <name type="scientific">Vibrio genomosp. F10</name>
    <dbReference type="NCBI Taxonomy" id="723171"/>
    <lineage>
        <taxon>Bacteria</taxon>
        <taxon>Pseudomonadati</taxon>
        <taxon>Pseudomonadota</taxon>
        <taxon>Gammaproteobacteria</taxon>
        <taxon>Vibrionales</taxon>
        <taxon>Vibrionaceae</taxon>
        <taxon>Vibrio</taxon>
    </lineage>
</organism>
<dbReference type="InterPro" id="IPR010817">
    <property type="entry name" value="HemY_N"/>
</dbReference>
<keyword evidence="9" id="KW-0627">Porphyrin biosynthesis</keyword>
<dbReference type="NCBIfam" id="TIGR00540">
    <property type="entry name" value="TPR_hemY_coli"/>
    <property type="match status" value="1"/>
</dbReference>
<comment type="function">
    <text evidence="1">Involved in a late step of protoheme IX synthesis.</text>
</comment>
<dbReference type="UniPathway" id="UPA00252"/>
<dbReference type="SUPFAM" id="SSF48452">
    <property type="entry name" value="TPR-like"/>
    <property type="match status" value="1"/>
</dbReference>
<evidence type="ECO:0000256" key="5">
    <source>
        <dbReference type="ARBA" id="ARBA00022519"/>
    </source>
</evidence>
<dbReference type="EMBL" id="MAJZ01000402">
    <property type="protein sequence ID" value="OCH77024.1"/>
    <property type="molecule type" value="Genomic_DNA"/>
</dbReference>
<evidence type="ECO:0000313" key="13">
    <source>
        <dbReference type="EMBL" id="OCH77024.1"/>
    </source>
</evidence>
<dbReference type="RefSeq" id="WP_017036832.1">
    <property type="nucleotide sequence ID" value="NZ_JBNGCH010000402.1"/>
</dbReference>
<dbReference type="InterPro" id="IPR005254">
    <property type="entry name" value="Heme_biosyn_assoc_TPR_pro"/>
</dbReference>
<feature type="transmembrane region" description="Helical" evidence="11">
    <location>
        <begin position="40"/>
        <end position="62"/>
    </location>
</feature>
<dbReference type="Proteomes" id="UP000093173">
    <property type="component" value="Unassembled WGS sequence"/>
</dbReference>
<keyword evidence="7 11" id="KW-1133">Transmembrane helix</keyword>
<comment type="caution">
    <text evidence="13">The sequence shown here is derived from an EMBL/GenBank/DDBJ whole genome shotgun (WGS) entry which is preliminary data.</text>
</comment>
<dbReference type="GO" id="GO:0005886">
    <property type="term" value="C:plasma membrane"/>
    <property type="evidence" value="ECO:0007669"/>
    <property type="project" value="UniProtKB-SubCell"/>
</dbReference>
<dbReference type="AlphaFoldDB" id="A0A1B9R0I2"/>
<accession>A0A1B9R0I2</accession>
<keyword evidence="8 11" id="KW-0472">Membrane</keyword>
<dbReference type="GO" id="GO:0042168">
    <property type="term" value="P:heme metabolic process"/>
    <property type="evidence" value="ECO:0007669"/>
    <property type="project" value="InterPro"/>
</dbReference>
<evidence type="ECO:0000256" key="2">
    <source>
        <dbReference type="ARBA" id="ARBA00004429"/>
    </source>
</evidence>
<evidence type="ECO:0000313" key="14">
    <source>
        <dbReference type="Proteomes" id="UP000093173"/>
    </source>
</evidence>
<evidence type="ECO:0000256" key="6">
    <source>
        <dbReference type="ARBA" id="ARBA00022692"/>
    </source>
</evidence>
<gene>
    <name evidence="13" type="ORF">A6E14_08385</name>
</gene>
<reference evidence="14" key="1">
    <citation type="submission" date="2016-06" db="EMBL/GenBank/DDBJ databases">
        <authorList>
            <person name="Hehemann J.-H."/>
            <person name="Arevalo P."/>
            <person name="Datta M.S."/>
            <person name="Polz M.F."/>
        </authorList>
    </citation>
    <scope>NUCLEOTIDE SEQUENCE [LARGE SCALE GENOMIC DNA]</scope>
    <source>
        <strain evidence="14">9CSC122</strain>
    </source>
</reference>
<evidence type="ECO:0000256" key="3">
    <source>
        <dbReference type="ARBA" id="ARBA00004744"/>
    </source>
</evidence>
<keyword evidence="5" id="KW-0997">Cell inner membrane</keyword>
<feature type="repeat" description="TPR" evidence="10">
    <location>
        <begin position="327"/>
        <end position="360"/>
    </location>
</feature>
<dbReference type="InterPro" id="IPR019734">
    <property type="entry name" value="TPR_rpt"/>
</dbReference>
<keyword evidence="14" id="KW-1185">Reference proteome</keyword>
<keyword evidence="6 11" id="KW-0812">Transmembrane</keyword>
<evidence type="ECO:0000256" key="11">
    <source>
        <dbReference type="SAM" id="Phobius"/>
    </source>
</evidence>
<dbReference type="GO" id="GO:0006779">
    <property type="term" value="P:porphyrin-containing compound biosynthetic process"/>
    <property type="evidence" value="ECO:0007669"/>
    <property type="project" value="UniProtKB-KW"/>
</dbReference>
<dbReference type="PROSITE" id="PS50005">
    <property type="entry name" value="TPR"/>
    <property type="match status" value="1"/>
</dbReference>
<comment type="subcellular location">
    <subcellularLocation>
        <location evidence="2">Cell inner membrane</location>
        <topology evidence="2">Multi-pass membrane protein</topology>
    </subcellularLocation>
</comment>
<evidence type="ECO:0000256" key="8">
    <source>
        <dbReference type="ARBA" id="ARBA00023136"/>
    </source>
</evidence>
<dbReference type="Gene3D" id="1.25.40.10">
    <property type="entry name" value="Tetratricopeptide repeat domain"/>
    <property type="match status" value="1"/>
</dbReference>
<evidence type="ECO:0000259" key="12">
    <source>
        <dbReference type="Pfam" id="PF07219"/>
    </source>
</evidence>
<evidence type="ECO:0000256" key="1">
    <source>
        <dbReference type="ARBA" id="ARBA00002962"/>
    </source>
</evidence>
<keyword evidence="4" id="KW-1003">Cell membrane</keyword>
<keyword evidence="10" id="KW-0802">TPR repeat</keyword>
<dbReference type="InterPro" id="IPR011990">
    <property type="entry name" value="TPR-like_helical_dom_sf"/>
</dbReference>
<feature type="domain" description="HemY N-terminal" evidence="12">
    <location>
        <begin position="26"/>
        <end position="131"/>
    </location>
</feature>
<dbReference type="Pfam" id="PF07219">
    <property type="entry name" value="HemY_N"/>
    <property type="match status" value="1"/>
</dbReference>
<protein>
    <submittedName>
        <fullName evidence="13">Heme biosynthesis protein HemY</fullName>
    </submittedName>
</protein>
<evidence type="ECO:0000256" key="10">
    <source>
        <dbReference type="PROSITE-ProRule" id="PRU00339"/>
    </source>
</evidence>
<comment type="pathway">
    <text evidence="3">Porphyrin-containing compound metabolism; protoheme biosynthesis.</text>
</comment>